<gene>
    <name evidence="1" type="ORF">BJ970_003625</name>
</gene>
<dbReference type="SUPFAM" id="SSF48452">
    <property type="entry name" value="TPR-like"/>
    <property type="match status" value="1"/>
</dbReference>
<evidence type="ECO:0000313" key="1">
    <source>
        <dbReference type="EMBL" id="MBB5156091.1"/>
    </source>
</evidence>
<protein>
    <submittedName>
        <fullName evidence="1">Tetratricopeptide (TPR) repeat protein</fullName>
    </submittedName>
</protein>
<dbReference type="RefSeq" id="WP_184727291.1">
    <property type="nucleotide sequence ID" value="NZ_JACHIW010000001.1"/>
</dbReference>
<proteinExistence type="predicted"/>
<dbReference type="Proteomes" id="UP000584374">
    <property type="component" value="Unassembled WGS sequence"/>
</dbReference>
<dbReference type="InterPro" id="IPR011990">
    <property type="entry name" value="TPR-like_helical_dom_sf"/>
</dbReference>
<reference evidence="1 2" key="1">
    <citation type="submission" date="2020-08" db="EMBL/GenBank/DDBJ databases">
        <title>Sequencing the genomes of 1000 actinobacteria strains.</title>
        <authorList>
            <person name="Klenk H.-P."/>
        </authorList>
    </citation>
    <scope>NUCLEOTIDE SEQUENCE [LARGE SCALE GENOMIC DNA]</scope>
    <source>
        <strain evidence="1 2">DSM 45584</strain>
    </source>
</reference>
<comment type="caution">
    <text evidence="1">The sequence shown here is derived from an EMBL/GenBank/DDBJ whole genome shotgun (WGS) entry which is preliminary data.</text>
</comment>
<sequence length="265" mass="28155">MRQLYLEASRVTGLQAHLCLDLGHYREAHTHAGTAFLCADLAGHNGMRAWVRGLQSLISYWDGHLADAVEFARDGARHCAQGSVAARLPSLEARACAALGDKNNALAALDRADRARSIVVDDDAGLLTFPRAKQAVYAGTTLLALGDRASAARAARESSQALELYEAAAPTDRSSGDMLAARLDLGSAYLLQDDLDGLHGHLEIVLAVPPIRRTASVVKRAADIGQRLDHSRYANSAQGRQLRSAITAFCASPPALPNATATVQV</sequence>
<accession>A0A840Q8M4</accession>
<keyword evidence="2" id="KW-1185">Reference proteome</keyword>
<organism evidence="1 2">
    <name type="scientific">Saccharopolyspora phatthalungensis</name>
    <dbReference type="NCBI Taxonomy" id="664693"/>
    <lineage>
        <taxon>Bacteria</taxon>
        <taxon>Bacillati</taxon>
        <taxon>Actinomycetota</taxon>
        <taxon>Actinomycetes</taxon>
        <taxon>Pseudonocardiales</taxon>
        <taxon>Pseudonocardiaceae</taxon>
        <taxon>Saccharopolyspora</taxon>
    </lineage>
</organism>
<dbReference type="EMBL" id="JACHIW010000001">
    <property type="protein sequence ID" value="MBB5156091.1"/>
    <property type="molecule type" value="Genomic_DNA"/>
</dbReference>
<name>A0A840Q8M4_9PSEU</name>
<evidence type="ECO:0000313" key="2">
    <source>
        <dbReference type="Proteomes" id="UP000584374"/>
    </source>
</evidence>
<dbReference type="AlphaFoldDB" id="A0A840Q8M4"/>